<organism evidence="1 2">
    <name type="scientific">Caulobacter segnis</name>
    <dbReference type="NCBI Taxonomy" id="88688"/>
    <lineage>
        <taxon>Bacteria</taxon>
        <taxon>Pseudomonadati</taxon>
        <taxon>Pseudomonadota</taxon>
        <taxon>Alphaproteobacteria</taxon>
        <taxon>Caulobacterales</taxon>
        <taxon>Caulobacteraceae</taxon>
        <taxon>Caulobacter</taxon>
    </lineage>
</organism>
<name>A0ABM6TFG7_9CAUL</name>
<accession>A0ABM6TFG7</accession>
<keyword evidence="2" id="KW-1185">Reference proteome</keyword>
<dbReference type="RefSeq" id="WP_013078670.1">
    <property type="nucleotide sequence ID" value="NZ_CP027850.1"/>
</dbReference>
<reference evidence="1 2" key="1">
    <citation type="journal article" date="2015" name="Biotechnol. Bioeng.">
        <title>Genome sequence and phenotypic characterization of Caulobacter segnis.</title>
        <authorList>
            <person name="Patel S."/>
            <person name="Fletcher B."/>
            <person name="Scott D.C."/>
            <person name="Ely B."/>
        </authorList>
    </citation>
    <scope>NUCLEOTIDE SEQUENCE [LARGE SCALE GENOMIC DNA]</scope>
    <source>
        <strain evidence="1 2">TK0059</strain>
    </source>
</reference>
<gene>
    <name evidence="1" type="ORF">B7G68_07825</name>
</gene>
<proteinExistence type="predicted"/>
<sequence>MGFYGPEPFDTAEATYVWTGLRTPGFFSVTVKGNAPNFTTGIKLVRDPDFVGGMAIDVMGWTGPLGKGATPYTVQGTFNGMYLPKILIVGSNQRLLIDVKEIPFTSEDEYVKQLSAQNKTLEPA</sequence>
<dbReference type="Proteomes" id="UP000240527">
    <property type="component" value="Chromosome"/>
</dbReference>
<dbReference type="EMBL" id="CP027850">
    <property type="protein sequence ID" value="AVQ01767.1"/>
    <property type="molecule type" value="Genomic_DNA"/>
</dbReference>
<evidence type="ECO:0000313" key="2">
    <source>
        <dbReference type="Proteomes" id="UP000240527"/>
    </source>
</evidence>
<evidence type="ECO:0000313" key="1">
    <source>
        <dbReference type="EMBL" id="AVQ01767.1"/>
    </source>
</evidence>
<protein>
    <submittedName>
        <fullName evidence="1">Uncharacterized protein</fullName>
    </submittedName>
</protein>